<reference evidence="1 2" key="1">
    <citation type="submission" date="2021-01" db="EMBL/GenBank/DDBJ databases">
        <title>Genomics of switchgrass bacterial isolates.</title>
        <authorList>
            <person name="Shade A."/>
        </authorList>
    </citation>
    <scope>NUCLEOTIDE SEQUENCE [LARGE SCALE GENOMIC DNA]</scope>
    <source>
        <strain evidence="1 2">PvP111</strain>
    </source>
</reference>
<accession>A0ABS2KZ53</accession>
<keyword evidence="2" id="KW-1185">Reference proteome</keyword>
<sequence>MEPEQIFLAPVTADAEPVEAPATSAARDVVNAAPPVYTQLFSEKN</sequence>
<dbReference type="EMBL" id="JAFBBK010000001">
    <property type="protein sequence ID" value="MBM7416900.1"/>
    <property type="molecule type" value="Genomic_DNA"/>
</dbReference>
<dbReference type="RefSeq" id="WP_204869602.1">
    <property type="nucleotide sequence ID" value="NZ_JAFBBK010000001.1"/>
</dbReference>
<name>A0ABS2KZ53_9NOCA</name>
<organism evidence="1 2">
    <name type="scientific">Rhodococcoides corynebacterioides</name>
    <dbReference type="NCBI Taxonomy" id="53972"/>
    <lineage>
        <taxon>Bacteria</taxon>
        <taxon>Bacillati</taxon>
        <taxon>Actinomycetota</taxon>
        <taxon>Actinomycetes</taxon>
        <taxon>Mycobacteriales</taxon>
        <taxon>Nocardiaceae</taxon>
        <taxon>Rhodococcoides</taxon>
    </lineage>
</organism>
<comment type="caution">
    <text evidence="1">The sequence shown here is derived from an EMBL/GenBank/DDBJ whole genome shotgun (WGS) entry which is preliminary data.</text>
</comment>
<gene>
    <name evidence="1" type="ORF">JOE42_003633</name>
</gene>
<evidence type="ECO:0000313" key="1">
    <source>
        <dbReference type="EMBL" id="MBM7416900.1"/>
    </source>
</evidence>
<protein>
    <submittedName>
        <fullName evidence="1">Uncharacterized protein</fullName>
    </submittedName>
</protein>
<proteinExistence type="predicted"/>
<evidence type="ECO:0000313" key="2">
    <source>
        <dbReference type="Proteomes" id="UP000703038"/>
    </source>
</evidence>
<dbReference type="Proteomes" id="UP000703038">
    <property type="component" value="Unassembled WGS sequence"/>
</dbReference>